<protein>
    <submittedName>
        <fullName evidence="1">Uncharacterized protein</fullName>
    </submittedName>
</protein>
<dbReference type="Proteomes" id="UP000593702">
    <property type="component" value="Segment"/>
</dbReference>
<dbReference type="EMBL" id="KR095315">
    <property type="protein sequence ID" value="AKS26379.1"/>
    <property type="molecule type" value="Genomic_DNA"/>
</dbReference>
<evidence type="ECO:0000313" key="1">
    <source>
        <dbReference type="EMBL" id="AKS26379.1"/>
    </source>
</evidence>
<accession>A0A7R5WM31</accession>
<organism evidence="1 2">
    <name type="scientific">Diachasmimorpha longicaudata entomopoxvirus</name>
    <dbReference type="NCBI Taxonomy" id="109981"/>
    <lineage>
        <taxon>Viruses</taxon>
        <taxon>Varidnaviria</taxon>
        <taxon>Bamfordvirae</taxon>
        <taxon>Nucleocytoviricota</taxon>
        <taxon>Pokkesviricetes</taxon>
        <taxon>Chitovirales</taxon>
        <taxon>Poxviridae</taxon>
        <taxon>Entomopoxvirinae</taxon>
        <taxon>Epsilonentomopoxvirus</taxon>
        <taxon>Epsilonentomopoxvirus dlongicaudata</taxon>
        <taxon>Diachasmimorpha entomopoxvirus</taxon>
    </lineage>
</organism>
<gene>
    <name evidence="1" type="ORF">DLEV_088</name>
</gene>
<sequence length="221" mass="26407">MSIAAKIYKKKGKPYAFHICYAEDTVWYKYLTDLQISDTRCPEYCETFGWEKMWNSQCAKFCWNKSDDSRYKKVFQHLENLLTECNHDMYPQKNVYFYIIPPVNNTTDKLASYVTNLSSGTLVDKDVIFLPKDKPDNECYIINLFSTDPEIIKDESELEKIYRELKEYQSPDNKHHFRLAQEDNISFILKIINKHTELETMLITYKSLENEPDIHFFNYFT</sequence>
<evidence type="ECO:0000313" key="2">
    <source>
        <dbReference type="Proteomes" id="UP000593702"/>
    </source>
</evidence>
<proteinExistence type="predicted"/>
<reference evidence="1 2" key="1">
    <citation type="submission" date="2015-04" db="EMBL/GenBank/DDBJ databases">
        <title>Diachasmimorpha longicaudata entomopoxvirus genome.</title>
        <authorList>
            <person name="Coffman K.A."/>
            <person name="Burke G.R."/>
        </authorList>
    </citation>
    <scope>NUCLEOTIDE SEQUENCE [LARGE SCALE GENOMIC DNA]</scope>
</reference>
<name>A0A7R5WM31_9POXV</name>
<keyword evidence="2" id="KW-1185">Reference proteome</keyword>